<dbReference type="Gene3D" id="1.10.10.10">
    <property type="entry name" value="Winged helix-like DNA-binding domain superfamily/Winged helix DNA-binding domain"/>
    <property type="match status" value="1"/>
</dbReference>
<sequence>MSQATDSTQVLSRILPFIRERGYAPGERIPSERELAERFSVSRGILREALSALEAMRVIQRRPQSGIYLRDVAREASVDMLVLESDLGMPVSPSDVKDLNEFRSMLEVQAVGLACSRRTEADLARIDEVLAVSRARHAAGQTLSEQDADFHMALCAASGNKLIQRAANSFWLASRARRERYFGDPANGLRSIRQHTALRDAVAAGDTARALDVLGDHLGNVERYWLANLVPNAAPAPGPAR</sequence>
<dbReference type="InterPro" id="IPR036388">
    <property type="entry name" value="WH-like_DNA-bd_sf"/>
</dbReference>
<dbReference type="Pfam" id="PF07729">
    <property type="entry name" value="FCD"/>
    <property type="match status" value="1"/>
</dbReference>
<dbReference type="Gene3D" id="1.20.120.530">
    <property type="entry name" value="GntR ligand-binding domain-like"/>
    <property type="match status" value="1"/>
</dbReference>
<dbReference type="Pfam" id="PF00392">
    <property type="entry name" value="GntR"/>
    <property type="match status" value="1"/>
</dbReference>
<dbReference type="PRINTS" id="PR00035">
    <property type="entry name" value="HTHGNTR"/>
</dbReference>
<feature type="domain" description="HTH gntR-type" evidence="4">
    <location>
        <begin position="4"/>
        <end position="72"/>
    </location>
</feature>
<dbReference type="SUPFAM" id="SSF48008">
    <property type="entry name" value="GntR ligand-binding domain-like"/>
    <property type="match status" value="1"/>
</dbReference>
<dbReference type="InterPro" id="IPR036390">
    <property type="entry name" value="WH_DNA-bd_sf"/>
</dbReference>
<evidence type="ECO:0000256" key="1">
    <source>
        <dbReference type="ARBA" id="ARBA00023015"/>
    </source>
</evidence>
<evidence type="ECO:0000256" key="3">
    <source>
        <dbReference type="ARBA" id="ARBA00023163"/>
    </source>
</evidence>
<dbReference type="EMBL" id="JALGBI010000001">
    <property type="protein sequence ID" value="MCJ0763133.1"/>
    <property type="molecule type" value="Genomic_DNA"/>
</dbReference>
<dbReference type="GO" id="GO:0003700">
    <property type="term" value="F:DNA-binding transcription factor activity"/>
    <property type="evidence" value="ECO:0007669"/>
    <property type="project" value="InterPro"/>
</dbReference>
<dbReference type="PROSITE" id="PS50949">
    <property type="entry name" value="HTH_GNTR"/>
    <property type="match status" value="1"/>
</dbReference>
<dbReference type="InterPro" id="IPR000524">
    <property type="entry name" value="Tscrpt_reg_HTH_GntR"/>
</dbReference>
<keyword evidence="6" id="KW-1185">Reference proteome</keyword>
<dbReference type="PANTHER" id="PTHR43537:SF5">
    <property type="entry name" value="UXU OPERON TRANSCRIPTIONAL REGULATOR"/>
    <property type="match status" value="1"/>
</dbReference>
<dbReference type="CDD" id="cd07377">
    <property type="entry name" value="WHTH_GntR"/>
    <property type="match status" value="1"/>
</dbReference>
<keyword evidence="3" id="KW-0804">Transcription</keyword>
<proteinExistence type="predicted"/>
<dbReference type="AlphaFoldDB" id="A0A9X1VYZ3"/>
<gene>
    <name evidence="5" type="ORF">MMF98_07925</name>
</gene>
<keyword evidence="2" id="KW-0238">DNA-binding</keyword>
<accession>A0A9X1VYZ3</accession>
<dbReference type="PANTHER" id="PTHR43537">
    <property type="entry name" value="TRANSCRIPTIONAL REGULATOR, GNTR FAMILY"/>
    <property type="match status" value="1"/>
</dbReference>
<organism evidence="5 6">
    <name type="scientific">Variovorax terrae</name>
    <dbReference type="NCBI Taxonomy" id="2923278"/>
    <lineage>
        <taxon>Bacteria</taxon>
        <taxon>Pseudomonadati</taxon>
        <taxon>Pseudomonadota</taxon>
        <taxon>Betaproteobacteria</taxon>
        <taxon>Burkholderiales</taxon>
        <taxon>Comamonadaceae</taxon>
        <taxon>Variovorax</taxon>
    </lineage>
</organism>
<keyword evidence="1" id="KW-0805">Transcription regulation</keyword>
<dbReference type="GO" id="GO:0003677">
    <property type="term" value="F:DNA binding"/>
    <property type="evidence" value="ECO:0007669"/>
    <property type="project" value="UniProtKB-KW"/>
</dbReference>
<dbReference type="InterPro" id="IPR011711">
    <property type="entry name" value="GntR_C"/>
</dbReference>
<dbReference type="SUPFAM" id="SSF46785">
    <property type="entry name" value="Winged helix' DNA-binding domain"/>
    <property type="match status" value="1"/>
</dbReference>
<evidence type="ECO:0000313" key="6">
    <source>
        <dbReference type="Proteomes" id="UP001139447"/>
    </source>
</evidence>
<name>A0A9X1VYZ3_9BURK</name>
<reference evidence="5" key="1">
    <citation type="submission" date="2022-03" db="EMBL/GenBank/DDBJ databases">
        <authorList>
            <person name="Woo C.Y."/>
        </authorList>
    </citation>
    <scope>NUCLEOTIDE SEQUENCE</scope>
    <source>
        <strain evidence="5">CYS-02</strain>
    </source>
</reference>
<dbReference type="SMART" id="SM00895">
    <property type="entry name" value="FCD"/>
    <property type="match status" value="1"/>
</dbReference>
<protein>
    <submittedName>
        <fullName evidence="5">FadR family transcriptional regulator</fullName>
    </submittedName>
</protein>
<evidence type="ECO:0000259" key="4">
    <source>
        <dbReference type="PROSITE" id="PS50949"/>
    </source>
</evidence>
<dbReference type="InterPro" id="IPR008920">
    <property type="entry name" value="TF_FadR/GntR_C"/>
</dbReference>
<comment type="caution">
    <text evidence="5">The sequence shown here is derived from an EMBL/GenBank/DDBJ whole genome shotgun (WGS) entry which is preliminary data.</text>
</comment>
<evidence type="ECO:0000256" key="2">
    <source>
        <dbReference type="ARBA" id="ARBA00023125"/>
    </source>
</evidence>
<dbReference type="RefSeq" id="WP_243305734.1">
    <property type="nucleotide sequence ID" value="NZ_JALGBI010000001.1"/>
</dbReference>
<dbReference type="Proteomes" id="UP001139447">
    <property type="component" value="Unassembled WGS sequence"/>
</dbReference>
<evidence type="ECO:0000313" key="5">
    <source>
        <dbReference type="EMBL" id="MCJ0763133.1"/>
    </source>
</evidence>
<dbReference type="SMART" id="SM00345">
    <property type="entry name" value="HTH_GNTR"/>
    <property type="match status" value="1"/>
</dbReference>